<dbReference type="AlphaFoldDB" id="A0AAV5L6T2"/>
<dbReference type="Gene3D" id="3.40.50.1460">
    <property type="match status" value="1"/>
</dbReference>
<protein>
    <submittedName>
        <fullName evidence="1">Uncharacterized protein</fullName>
    </submittedName>
</protein>
<proteinExistence type="predicted"/>
<accession>A0AAV5L6T2</accession>
<sequence>MSSKLNEGILLSGCQADELFVDMSESEGEGKACGVFSNTMQMVLKENLGLLNNKEVVMMAKKVLQAQWFEQHPCLYYNNENIDATFL</sequence>
<evidence type="ECO:0000313" key="1">
    <source>
        <dbReference type="EMBL" id="GKV32649.1"/>
    </source>
</evidence>
<evidence type="ECO:0000313" key="2">
    <source>
        <dbReference type="Proteomes" id="UP001054252"/>
    </source>
</evidence>
<name>A0AAV5L6T2_9ROSI</name>
<dbReference type="Proteomes" id="UP001054252">
    <property type="component" value="Unassembled WGS sequence"/>
</dbReference>
<gene>
    <name evidence="1" type="ORF">SLEP1_g41242</name>
</gene>
<keyword evidence="2" id="KW-1185">Reference proteome</keyword>
<reference evidence="1 2" key="1">
    <citation type="journal article" date="2021" name="Commun. Biol.">
        <title>The genome of Shorea leprosula (Dipterocarpaceae) highlights the ecological relevance of drought in aseasonal tropical rainforests.</title>
        <authorList>
            <person name="Ng K.K.S."/>
            <person name="Kobayashi M.J."/>
            <person name="Fawcett J.A."/>
            <person name="Hatakeyama M."/>
            <person name="Paape T."/>
            <person name="Ng C.H."/>
            <person name="Ang C.C."/>
            <person name="Tnah L.H."/>
            <person name="Lee C.T."/>
            <person name="Nishiyama T."/>
            <person name="Sese J."/>
            <person name="O'Brien M.J."/>
            <person name="Copetti D."/>
            <person name="Mohd Noor M.I."/>
            <person name="Ong R.C."/>
            <person name="Putra M."/>
            <person name="Sireger I.Z."/>
            <person name="Indrioko S."/>
            <person name="Kosugi Y."/>
            <person name="Izuno A."/>
            <person name="Isagi Y."/>
            <person name="Lee S.L."/>
            <person name="Shimizu K.K."/>
        </authorList>
    </citation>
    <scope>NUCLEOTIDE SEQUENCE [LARGE SCALE GENOMIC DNA]</scope>
    <source>
        <strain evidence="1">214</strain>
    </source>
</reference>
<dbReference type="EMBL" id="BPVZ01000097">
    <property type="protein sequence ID" value="GKV32649.1"/>
    <property type="molecule type" value="Genomic_DNA"/>
</dbReference>
<organism evidence="1 2">
    <name type="scientific">Rubroshorea leprosula</name>
    <dbReference type="NCBI Taxonomy" id="152421"/>
    <lineage>
        <taxon>Eukaryota</taxon>
        <taxon>Viridiplantae</taxon>
        <taxon>Streptophyta</taxon>
        <taxon>Embryophyta</taxon>
        <taxon>Tracheophyta</taxon>
        <taxon>Spermatophyta</taxon>
        <taxon>Magnoliopsida</taxon>
        <taxon>eudicotyledons</taxon>
        <taxon>Gunneridae</taxon>
        <taxon>Pentapetalae</taxon>
        <taxon>rosids</taxon>
        <taxon>malvids</taxon>
        <taxon>Malvales</taxon>
        <taxon>Dipterocarpaceae</taxon>
        <taxon>Rubroshorea</taxon>
    </lineage>
</organism>
<comment type="caution">
    <text evidence="1">The sequence shown here is derived from an EMBL/GenBank/DDBJ whole genome shotgun (WGS) entry which is preliminary data.</text>
</comment>